<dbReference type="Gene3D" id="1.25.10.10">
    <property type="entry name" value="Leucine-rich Repeat Variant"/>
    <property type="match status" value="1"/>
</dbReference>
<evidence type="ECO:0000256" key="2">
    <source>
        <dbReference type="ARBA" id="ARBA00022927"/>
    </source>
</evidence>
<accession>A0A8R1UFP7</accession>
<comment type="subcellular location">
    <subcellularLocation>
        <location evidence="4">Endomembrane system</location>
        <topology evidence="4">Peripheral membrane protein</topology>
        <orientation evidence="4">Cytoplasmic side</orientation>
    </subcellularLocation>
</comment>
<dbReference type="Gene3D" id="2.60.40.1230">
    <property type="match status" value="1"/>
</dbReference>
<dbReference type="InterPro" id="IPR008152">
    <property type="entry name" value="Clathrin_a/b/g-adaptin_app_Ig"/>
</dbReference>
<dbReference type="Proteomes" id="UP000005239">
    <property type="component" value="Unassembled WGS sequence"/>
</dbReference>
<dbReference type="PANTHER" id="PTHR22780">
    <property type="entry name" value="ADAPTIN, ALPHA/GAMMA/EPSILON"/>
    <property type="match status" value="1"/>
</dbReference>
<dbReference type="InterPro" id="IPR009028">
    <property type="entry name" value="Coatomer/calthrin_app_sub_C"/>
</dbReference>
<dbReference type="GO" id="GO:0035615">
    <property type="term" value="F:clathrin adaptor activity"/>
    <property type="evidence" value="ECO:0000318"/>
    <property type="project" value="GO_Central"/>
</dbReference>
<dbReference type="Pfam" id="PF02883">
    <property type="entry name" value="Alpha_adaptinC2"/>
    <property type="match status" value="1"/>
</dbReference>
<gene>
    <name evidence="5" type="primary">WBGene00111430</name>
</gene>
<evidence type="ECO:0000313" key="6">
    <source>
        <dbReference type="Proteomes" id="UP000005239"/>
    </source>
</evidence>
<dbReference type="AlphaFoldDB" id="A0A454Y1F7"/>
<dbReference type="GO" id="GO:0030122">
    <property type="term" value="C:AP-2 adaptor complex"/>
    <property type="evidence" value="ECO:0000318"/>
    <property type="project" value="GO_Central"/>
</dbReference>
<keyword evidence="3" id="KW-0472">Membrane</keyword>
<evidence type="ECO:0000256" key="4">
    <source>
        <dbReference type="ARBA" id="ARBA00029433"/>
    </source>
</evidence>
<dbReference type="InterPro" id="IPR013041">
    <property type="entry name" value="Clathrin_app_Ig-like_sf"/>
</dbReference>
<dbReference type="InterPro" id="IPR002553">
    <property type="entry name" value="Clathrin/coatomer_adapt-like_N"/>
</dbReference>
<proteinExistence type="predicted"/>
<evidence type="ECO:0000313" key="5">
    <source>
        <dbReference type="EnsemblMetazoa" id="PPA21876.1"/>
    </source>
</evidence>
<reference evidence="5" key="2">
    <citation type="submission" date="2022-06" db="UniProtKB">
        <authorList>
            <consortium name="EnsemblMetazoa"/>
        </authorList>
    </citation>
    <scope>IDENTIFICATION</scope>
    <source>
        <strain evidence="5">PS312</strain>
    </source>
</reference>
<name>A0A454Y1F7_PRIPA</name>
<dbReference type="Pfam" id="PF02296">
    <property type="entry name" value="Alpha_adaptin_C"/>
    <property type="match status" value="1"/>
</dbReference>
<dbReference type="SMART" id="SM00809">
    <property type="entry name" value="Alpha_adaptinC2"/>
    <property type="match status" value="1"/>
</dbReference>
<dbReference type="InterPro" id="IPR016024">
    <property type="entry name" value="ARM-type_fold"/>
</dbReference>
<protein>
    <submittedName>
        <fullName evidence="5">Alpha_adaptinC2 domain-containing protein</fullName>
    </submittedName>
</protein>
<keyword evidence="1" id="KW-0813">Transport</keyword>
<dbReference type="SUPFAM" id="SSF49348">
    <property type="entry name" value="Clathrin adaptor appendage domain"/>
    <property type="match status" value="1"/>
</dbReference>
<reference evidence="6" key="1">
    <citation type="journal article" date="2008" name="Nat. Genet.">
        <title>The Pristionchus pacificus genome provides a unique perspective on nematode lifestyle and parasitism.</title>
        <authorList>
            <person name="Dieterich C."/>
            <person name="Clifton S.W."/>
            <person name="Schuster L.N."/>
            <person name="Chinwalla A."/>
            <person name="Delehaunty K."/>
            <person name="Dinkelacker I."/>
            <person name="Fulton L."/>
            <person name="Fulton R."/>
            <person name="Godfrey J."/>
            <person name="Minx P."/>
            <person name="Mitreva M."/>
            <person name="Roeseler W."/>
            <person name="Tian H."/>
            <person name="Witte H."/>
            <person name="Yang S.P."/>
            <person name="Wilson R.K."/>
            <person name="Sommer R.J."/>
        </authorList>
    </citation>
    <scope>NUCLEOTIDE SEQUENCE [LARGE SCALE GENOMIC DNA]</scope>
    <source>
        <strain evidence="6">PS312</strain>
    </source>
</reference>
<accession>A0A454Y1F7</accession>
<sequence length="584" mass="65240">MSAPHGNGPSGLDIETANKVIDLLRSTSEGEKELGYGYLDGDTLLNSDFKDVIVGAIKHDLISVEPAHIKLGLKWVANCASLRLAEEFVPELGELLNSGCIRPSDEHTLLHAFLSVPQFIEGTEYARSLLYLLNGKSIDGLVTPPLIYTVFQSDVLLRAIMENVIIQLMNTLSHDDINLRMRAAESLSLLAKSDIAGETVKKHLDTVIVALKKEKEASVVRPIVNCIYALCDRRNTSNVIVELLQYLETADNLIKEELASRVATIATVHPIDYAWFTDSILSILRIVRTAGIDAYERVLPGLMYELHSYLKDIEPATRDVWMEKVAAELPVIAAKGANGDTTLSFVTRDEGILYEDNHIHIRFKVETCSHLGRIYVTYRNKTGELRRPEKFTNLDPYILTGGSLGVQLQVQSDAVNTVVDAGAEVQQLINIVCVQEFSEQPMMRLQFIRNGPYIPSTFDKCLYLPIFIWTFFQPTKLDSDEYYHRWFTLGRTVQQGQKGFHAKYSMDKDSVISKLGGLCGELIDDVGPYPPLLPWSGMIDTQSGPIPVLIRLMPNSDTKTFLLTIRCAKDTVSKQLVEHISSLL</sequence>
<dbReference type="GO" id="GO:0006886">
    <property type="term" value="P:intracellular protein transport"/>
    <property type="evidence" value="ECO:0007669"/>
    <property type="project" value="InterPro"/>
</dbReference>
<dbReference type="GO" id="GO:0072583">
    <property type="term" value="P:clathrin-dependent endocytosis"/>
    <property type="evidence" value="ECO:0000318"/>
    <property type="project" value="GO_Central"/>
</dbReference>
<dbReference type="SUPFAM" id="SSF48371">
    <property type="entry name" value="ARM repeat"/>
    <property type="match status" value="1"/>
</dbReference>
<dbReference type="SUPFAM" id="SSF55711">
    <property type="entry name" value="Subdomain of clathrin and coatomer appendage domain"/>
    <property type="match status" value="1"/>
</dbReference>
<dbReference type="InterPro" id="IPR012295">
    <property type="entry name" value="TBP_dom_sf"/>
</dbReference>
<organism evidence="5 6">
    <name type="scientific">Pristionchus pacificus</name>
    <name type="common">Parasitic nematode worm</name>
    <dbReference type="NCBI Taxonomy" id="54126"/>
    <lineage>
        <taxon>Eukaryota</taxon>
        <taxon>Metazoa</taxon>
        <taxon>Ecdysozoa</taxon>
        <taxon>Nematoda</taxon>
        <taxon>Chromadorea</taxon>
        <taxon>Rhabditida</taxon>
        <taxon>Rhabditina</taxon>
        <taxon>Diplogasteromorpha</taxon>
        <taxon>Diplogasteroidea</taxon>
        <taxon>Neodiplogasteridae</taxon>
        <taxon>Pristionchus</taxon>
    </lineage>
</organism>
<dbReference type="InterPro" id="IPR050840">
    <property type="entry name" value="Adaptor_Complx_Large_Subunit"/>
</dbReference>
<dbReference type="InterPro" id="IPR003164">
    <property type="entry name" value="Clathrin_a-adaptin_app_sub_C"/>
</dbReference>
<evidence type="ECO:0000256" key="3">
    <source>
        <dbReference type="ARBA" id="ARBA00023136"/>
    </source>
</evidence>
<dbReference type="Gene3D" id="3.30.310.10">
    <property type="entry name" value="TATA-Binding Protein"/>
    <property type="match status" value="1"/>
</dbReference>
<dbReference type="InterPro" id="IPR011989">
    <property type="entry name" value="ARM-like"/>
</dbReference>
<evidence type="ECO:0000256" key="1">
    <source>
        <dbReference type="ARBA" id="ARBA00022448"/>
    </source>
</evidence>
<keyword evidence="6" id="KW-1185">Reference proteome</keyword>
<keyword evidence="2" id="KW-0653">Protein transport</keyword>
<dbReference type="EnsemblMetazoa" id="PPA21876.1">
    <property type="protein sequence ID" value="PPA21876.1"/>
    <property type="gene ID" value="WBGene00111430"/>
</dbReference>
<dbReference type="Pfam" id="PF01602">
    <property type="entry name" value="Adaptin_N"/>
    <property type="match status" value="1"/>
</dbReference>
<dbReference type="OrthoDB" id="413467at2759"/>